<gene>
    <name evidence="6" type="ORF">CXG81DRAFT_14356</name>
</gene>
<dbReference type="GO" id="GO:0008440">
    <property type="term" value="F:inositol-1,4,5-trisphosphate 3-kinase activity"/>
    <property type="evidence" value="ECO:0007669"/>
    <property type="project" value="TreeGrafter"/>
</dbReference>
<sequence length="244" mass="27483">MVRDVTGAVARGGRDHDRSPAVPPTTTSAPSPSSFAGWDDRISPPTLPLFPFPNQVGGHSSILRFSDKALCKPLDTVEQSFYEHMDSLHPELKAFVANYLGVINNRVQKFLLLEDLTGVLKYPCILDLKMGTRQYGVDVTPEKRASHERKCAKSTSQRLGVRICGAQIYKATTDTYTYLDKYAGRQINVANFRQSLLSFFDNGECYLFHLLPQIIKTLKQLYQIIEGMTNYRFYSSSLLIIYDG</sequence>
<dbReference type="PANTHER" id="PTHR12400">
    <property type="entry name" value="INOSITOL POLYPHOSPHATE KINASE"/>
    <property type="match status" value="1"/>
</dbReference>
<evidence type="ECO:0000256" key="1">
    <source>
        <dbReference type="ARBA" id="ARBA00007374"/>
    </source>
</evidence>
<keyword evidence="7" id="KW-1185">Reference proteome</keyword>
<dbReference type="AlphaFoldDB" id="A0A4V1IU70"/>
<dbReference type="SUPFAM" id="SSF56104">
    <property type="entry name" value="SAICAR synthase-like"/>
    <property type="match status" value="1"/>
</dbReference>
<organism evidence="6 7">
    <name type="scientific">Caulochytrium protostelioides</name>
    <dbReference type="NCBI Taxonomy" id="1555241"/>
    <lineage>
        <taxon>Eukaryota</taxon>
        <taxon>Fungi</taxon>
        <taxon>Fungi incertae sedis</taxon>
        <taxon>Chytridiomycota</taxon>
        <taxon>Chytridiomycota incertae sedis</taxon>
        <taxon>Chytridiomycetes</taxon>
        <taxon>Caulochytriales</taxon>
        <taxon>Caulochytriaceae</taxon>
        <taxon>Caulochytrium</taxon>
    </lineage>
</organism>
<dbReference type="EC" id="2.7.-.-" evidence="4"/>
<evidence type="ECO:0000256" key="5">
    <source>
        <dbReference type="SAM" id="MobiDB-lite"/>
    </source>
</evidence>
<feature type="region of interest" description="Disordered" evidence="5">
    <location>
        <begin position="1"/>
        <end position="37"/>
    </location>
</feature>
<accession>A0A4V1IU70</accession>
<evidence type="ECO:0000256" key="2">
    <source>
        <dbReference type="ARBA" id="ARBA00022679"/>
    </source>
</evidence>
<evidence type="ECO:0000313" key="6">
    <source>
        <dbReference type="EMBL" id="RKO99528.1"/>
    </source>
</evidence>
<feature type="non-terminal residue" evidence="6">
    <location>
        <position position="244"/>
    </location>
</feature>
<proteinExistence type="inferred from homology"/>
<keyword evidence="2 4" id="KW-0808">Transferase</keyword>
<dbReference type="GO" id="GO:0005737">
    <property type="term" value="C:cytoplasm"/>
    <property type="evidence" value="ECO:0007669"/>
    <property type="project" value="TreeGrafter"/>
</dbReference>
<dbReference type="GO" id="GO:0046854">
    <property type="term" value="P:phosphatidylinositol phosphate biosynthetic process"/>
    <property type="evidence" value="ECO:0007669"/>
    <property type="project" value="TreeGrafter"/>
</dbReference>
<evidence type="ECO:0000313" key="7">
    <source>
        <dbReference type="Proteomes" id="UP000274922"/>
    </source>
</evidence>
<feature type="compositionally biased region" description="Low complexity" evidence="5">
    <location>
        <begin position="24"/>
        <end position="36"/>
    </location>
</feature>
<dbReference type="PANTHER" id="PTHR12400:SF21">
    <property type="entry name" value="KINASE"/>
    <property type="match status" value="1"/>
</dbReference>
<dbReference type="GO" id="GO:0000824">
    <property type="term" value="F:inositol-1,4,5,6-tetrakisphosphate 3-kinase activity"/>
    <property type="evidence" value="ECO:0007669"/>
    <property type="project" value="TreeGrafter"/>
</dbReference>
<dbReference type="Proteomes" id="UP000274922">
    <property type="component" value="Unassembled WGS sequence"/>
</dbReference>
<keyword evidence="3 4" id="KW-0418">Kinase</keyword>
<evidence type="ECO:0000256" key="3">
    <source>
        <dbReference type="ARBA" id="ARBA00022777"/>
    </source>
</evidence>
<name>A0A4V1IU70_9FUNG</name>
<dbReference type="InterPro" id="IPR038286">
    <property type="entry name" value="IPK_sf"/>
</dbReference>
<dbReference type="EMBL" id="ML014278">
    <property type="protein sequence ID" value="RKO99528.1"/>
    <property type="molecule type" value="Genomic_DNA"/>
</dbReference>
<dbReference type="STRING" id="1555241.A0A4V1IU70"/>
<dbReference type="Gene3D" id="3.30.470.160">
    <property type="entry name" value="Inositol polyphosphate kinase"/>
    <property type="match status" value="1"/>
</dbReference>
<protein>
    <recommendedName>
        <fullName evidence="4">Kinase</fullName>
        <ecNumber evidence="4">2.7.-.-</ecNumber>
    </recommendedName>
</protein>
<dbReference type="Pfam" id="PF03770">
    <property type="entry name" value="IPK"/>
    <property type="match status" value="1"/>
</dbReference>
<dbReference type="OrthoDB" id="2573163at2759"/>
<comment type="similarity">
    <text evidence="1 4">Belongs to the inositol phosphokinase (IPK) family.</text>
</comment>
<evidence type="ECO:0000256" key="4">
    <source>
        <dbReference type="RuleBase" id="RU363090"/>
    </source>
</evidence>
<reference evidence="7" key="1">
    <citation type="journal article" date="2018" name="Nat. Microbiol.">
        <title>Leveraging single-cell genomics to expand the fungal tree of life.</title>
        <authorList>
            <person name="Ahrendt S.R."/>
            <person name="Quandt C.A."/>
            <person name="Ciobanu D."/>
            <person name="Clum A."/>
            <person name="Salamov A."/>
            <person name="Andreopoulos B."/>
            <person name="Cheng J.F."/>
            <person name="Woyke T."/>
            <person name="Pelin A."/>
            <person name="Henrissat B."/>
            <person name="Reynolds N.K."/>
            <person name="Benny G.L."/>
            <person name="Smith M.E."/>
            <person name="James T.Y."/>
            <person name="Grigoriev I.V."/>
        </authorList>
    </citation>
    <scope>NUCLEOTIDE SEQUENCE [LARGE SCALE GENOMIC DNA]</scope>
    <source>
        <strain evidence="7">ATCC 52028</strain>
    </source>
</reference>
<dbReference type="GO" id="GO:0005634">
    <property type="term" value="C:nucleus"/>
    <property type="evidence" value="ECO:0007669"/>
    <property type="project" value="TreeGrafter"/>
</dbReference>
<dbReference type="InterPro" id="IPR005522">
    <property type="entry name" value="IPK"/>
</dbReference>
<dbReference type="GO" id="GO:0032958">
    <property type="term" value="P:inositol phosphate biosynthetic process"/>
    <property type="evidence" value="ECO:0007669"/>
    <property type="project" value="InterPro"/>
</dbReference>